<dbReference type="PANTHER" id="PTHR33603:SF1">
    <property type="entry name" value="RIBOSOMAL RNA LARGE SUBUNIT METHYLTRANSFERASE H"/>
    <property type="match status" value="1"/>
</dbReference>
<evidence type="ECO:0000256" key="2">
    <source>
        <dbReference type="ARBA" id="ARBA00022679"/>
    </source>
</evidence>
<dbReference type="InterPro" id="IPR029028">
    <property type="entry name" value="Alpha/beta_knot_MTases"/>
</dbReference>
<feature type="binding site" evidence="5">
    <location>
        <position position="74"/>
    </location>
    <ligand>
        <name>S-adenosyl-L-methionine</name>
        <dbReference type="ChEBI" id="CHEBI:59789"/>
    </ligand>
</feature>
<evidence type="ECO:0000313" key="6">
    <source>
        <dbReference type="EMBL" id="EEK17337.1"/>
    </source>
</evidence>
<dbReference type="HAMAP" id="MF_00658">
    <property type="entry name" value="23SrRNA_methyltr_H"/>
    <property type="match status" value="1"/>
</dbReference>
<dbReference type="RefSeq" id="WP_007364912.1">
    <property type="nucleotide sequence ID" value="NZ_ACLR01000088.1"/>
</dbReference>
<accession>C2MAH0</accession>
<keyword evidence="2 5" id="KW-0808">Transferase</keyword>
<dbReference type="SUPFAM" id="SSF75217">
    <property type="entry name" value="alpha/beta knot"/>
    <property type="match status" value="1"/>
</dbReference>
<dbReference type="GO" id="GO:0070038">
    <property type="term" value="F:rRNA (pseudouridine-N3-)-methyltransferase activity"/>
    <property type="evidence" value="ECO:0007669"/>
    <property type="project" value="UniProtKB-UniRule"/>
</dbReference>
<comment type="function">
    <text evidence="5">Specifically methylates the pseudouridine at position 1915 (m3Psi1915) in 23S rRNA.</text>
</comment>
<proteinExistence type="inferred from homology"/>
<feature type="binding site" evidence="5">
    <location>
        <begin position="126"/>
        <end position="131"/>
    </location>
    <ligand>
        <name>S-adenosyl-L-methionine</name>
        <dbReference type="ChEBI" id="CHEBI:59789"/>
    </ligand>
</feature>
<dbReference type="InterPro" id="IPR029026">
    <property type="entry name" value="tRNA_m1G_MTases_N"/>
</dbReference>
<evidence type="ECO:0000256" key="4">
    <source>
        <dbReference type="ARBA" id="ARBA00038303"/>
    </source>
</evidence>
<keyword evidence="5" id="KW-0963">Cytoplasm</keyword>
<keyword evidence="1 5" id="KW-0489">Methyltransferase</keyword>
<dbReference type="eggNOG" id="COG1576">
    <property type="taxonomic scope" value="Bacteria"/>
</dbReference>
<comment type="subcellular location">
    <subcellularLocation>
        <location evidence="5">Cytoplasm</location>
    </subcellularLocation>
</comment>
<reference evidence="6 7" key="1">
    <citation type="submission" date="2009-04" db="EMBL/GenBank/DDBJ databases">
        <authorList>
            <person name="Sebastian Y."/>
            <person name="Madupu R."/>
            <person name="Durkin A.S."/>
            <person name="Torralba M."/>
            <person name="Methe B."/>
            <person name="Sutton G.G."/>
            <person name="Strausberg R.L."/>
            <person name="Nelson K.E."/>
        </authorList>
    </citation>
    <scope>NUCLEOTIDE SEQUENCE [LARGE SCALE GENOMIC DNA]</scope>
    <source>
        <strain evidence="6 7">60-3</strain>
    </source>
</reference>
<evidence type="ECO:0000256" key="3">
    <source>
        <dbReference type="ARBA" id="ARBA00022691"/>
    </source>
</evidence>
<keyword evidence="7" id="KW-1185">Reference proteome</keyword>
<comment type="caution">
    <text evidence="6">The sequence shown here is derived from an EMBL/GenBank/DDBJ whole genome shotgun (WGS) entry which is preliminary data.</text>
</comment>
<gene>
    <name evidence="5" type="primary">rlmH</name>
    <name evidence="6" type="ORF">PORUE0001_1245</name>
</gene>
<sequence>MRTTLLVVGETSSPELHRLIEEYRQRIGGYIPFDLEVLPDPKRRKQQASIANQQQATCEAIASVIAPSDLVVLLDERGKEYTSRQWAEQLQRYMNSGAKRLLLVVGGPYGFTPEFKQRYGQQAWSLSRLTLTHEMVRLFAVEQIYRACTILRGEPYHHD</sequence>
<protein>
    <recommendedName>
        <fullName evidence="5">Ribosomal RNA large subunit methyltransferase H</fullName>
        <ecNumber evidence="5">2.1.1.177</ecNumber>
    </recommendedName>
    <alternativeName>
        <fullName evidence="5">23S rRNA (pseudouridine1915-N3)-methyltransferase</fullName>
    </alternativeName>
    <alternativeName>
        <fullName evidence="5">23S rRNA m3Psi1915 methyltransferase</fullName>
    </alternativeName>
    <alternativeName>
        <fullName evidence="5">rRNA (pseudouridine-N3-)-methyltransferase RlmH</fullName>
    </alternativeName>
</protein>
<evidence type="ECO:0000313" key="7">
    <source>
        <dbReference type="Proteomes" id="UP000003303"/>
    </source>
</evidence>
<dbReference type="STRING" id="596327.PORUE0001_1245"/>
<dbReference type="PANTHER" id="PTHR33603">
    <property type="entry name" value="METHYLTRANSFERASE"/>
    <property type="match status" value="1"/>
</dbReference>
<dbReference type="EMBL" id="ACLR01000088">
    <property type="protein sequence ID" value="EEK17337.1"/>
    <property type="molecule type" value="Genomic_DNA"/>
</dbReference>
<keyword evidence="5" id="KW-0698">rRNA processing</keyword>
<comment type="similarity">
    <text evidence="4 5">Belongs to the RNA methyltransferase RlmH family.</text>
</comment>
<dbReference type="Proteomes" id="UP000003303">
    <property type="component" value="Unassembled WGS sequence"/>
</dbReference>
<dbReference type="PIRSF" id="PIRSF004505">
    <property type="entry name" value="MT_bac"/>
    <property type="match status" value="1"/>
</dbReference>
<dbReference type="Pfam" id="PF02590">
    <property type="entry name" value="SPOUT_MTase"/>
    <property type="match status" value="1"/>
</dbReference>
<organism evidence="6 7">
    <name type="scientific">Porphyromonas uenonis 60-3</name>
    <dbReference type="NCBI Taxonomy" id="596327"/>
    <lineage>
        <taxon>Bacteria</taxon>
        <taxon>Pseudomonadati</taxon>
        <taxon>Bacteroidota</taxon>
        <taxon>Bacteroidia</taxon>
        <taxon>Bacteroidales</taxon>
        <taxon>Porphyromonadaceae</taxon>
        <taxon>Porphyromonas</taxon>
    </lineage>
</organism>
<dbReference type="CDD" id="cd18081">
    <property type="entry name" value="RlmH-like"/>
    <property type="match status" value="1"/>
</dbReference>
<dbReference type="EC" id="2.1.1.177" evidence="5"/>
<dbReference type="InterPro" id="IPR003742">
    <property type="entry name" value="RlmH-like"/>
</dbReference>
<name>C2MAH0_9PORP</name>
<dbReference type="OrthoDB" id="9806643at2"/>
<dbReference type="AlphaFoldDB" id="C2MAH0"/>
<dbReference type="GO" id="GO:0005737">
    <property type="term" value="C:cytoplasm"/>
    <property type="evidence" value="ECO:0007669"/>
    <property type="project" value="UniProtKB-SubCell"/>
</dbReference>
<evidence type="ECO:0000256" key="1">
    <source>
        <dbReference type="ARBA" id="ARBA00022603"/>
    </source>
</evidence>
<evidence type="ECO:0000256" key="5">
    <source>
        <dbReference type="HAMAP-Rule" id="MF_00658"/>
    </source>
</evidence>
<dbReference type="Gene3D" id="3.40.1280.10">
    <property type="match status" value="1"/>
</dbReference>
<feature type="binding site" evidence="5">
    <location>
        <position position="106"/>
    </location>
    <ligand>
        <name>S-adenosyl-L-methionine</name>
        <dbReference type="ChEBI" id="CHEBI:59789"/>
    </ligand>
</feature>
<comment type="subunit">
    <text evidence="5">Homodimer.</text>
</comment>
<comment type="catalytic activity">
    <reaction evidence="5">
        <text>pseudouridine(1915) in 23S rRNA + S-adenosyl-L-methionine = N(3)-methylpseudouridine(1915) in 23S rRNA + S-adenosyl-L-homocysteine + H(+)</text>
        <dbReference type="Rhea" id="RHEA:42752"/>
        <dbReference type="Rhea" id="RHEA-COMP:10221"/>
        <dbReference type="Rhea" id="RHEA-COMP:10222"/>
        <dbReference type="ChEBI" id="CHEBI:15378"/>
        <dbReference type="ChEBI" id="CHEBI:57856"/>
        <dbReference type="ChEBI" id="CHEBI:59789"/>
        <dbReference type="ChEBI" id="CHEBI:65314"/>
        <dbReference type="ChEBI" id="CHEBI:74486"/>
        <dbReference type="EC" id="2.1.1.177"/>
    </reaction>
</comment>
<keyword evidence="3 5" id="KW-0949">S-adenosyl-L-methionine</keyword>